<protein>
    <submittedName>
        <fullName evidence="1">Uncharacterized protein</fullName>
    </submittedName>
</protein>
<organism evidence="1 2">
    <name type="scientific">Populus alba x Populus x berolinensis</name>
    <dbReference type="NCBI Taxonomy" id="444605"/>
    <lineage>
        <taxon>Eukaryota</taxon>
        <taxon>Viridiplantae</taxon>
        <taxon>Streptophyta</taxon>
        <taxon>Embryophyta</taxon>
        <taxon>Tracheophyta</taxon>
        <taxon>Spermatophyta</taxon>
        <taxon>Magnoliopsida</taxon>
        <taxon>eudicotyledons</taxon>
        <taxon>Gunneridae</taxon>
        <taxon>Pentapetalae</taxon>
        <taxon>rosids</taxon>
        <taxon>fabids</taxon>
        <taxon>Malpighiales</taxon>
        <taxon>Salicaceae</taxon>
        <taxon>Saliceae</taxon>
        <taxon>Populus</taxon>
    </lineage>
</organism>
<reference evidence="1" key="1">
    <citation type="journal article" date="2023" name="Mol. Ecol. Resour.">
        <title>Chromosome-level genome assembly of a triploid poplar Populus alba 'Berolinensis'.</title>
        <authorList>
            <person name="Chen S."/>
            <person name="Yu Y."/>
            <person name="Wang X."/>
            <person name="Wang S."/>
            <person name="Zhang T."/>
            <person name="Zhou Y."/>
            <person name="He R."/>
            <person name="Meng N."/>
            <person name="Wang Y."/>
            <person name="Liu W."/>
            <person name="Liu Z."/>
            <person name="Liu J."/>
            <person name="Guo Q."/>
            <person name="Huang H."/>
            <person name="Sederoff R.R."/>
            <person name="Wang G."/>
            <person name="Qu G."/>
            <person name="Chen S."/>
        </authorList>
    </citation>
    <scope>NUCLEOTIDE SEQUENCE</scope>
    <source>
        <strain evidence="1">SC-2020</strain>
    </source>
</reference>
<evidence type="ECO:0000313" key="2">
    <source>
        <dbReference type="Proteomes" id="UP001164929"/>
    </source>
</evidence>
<dbReference type="EMBL" id="JAQIZT010000014">
    <property type="protein sequence ID" value="KAJ6972565.1"/>
    <property type="molecule type" value="Genomic_DNA"/>
</dbReference>
<accession>A0AAD6LT03</accession>
<keyword evidence="2" id="KW-1185">Reference proteome</keyword>
<dbReference type="Proteomes" id="UP001164929">
    <property type="component" value="Chromosome 14"/>
</dbReference>
<gene>
    <name evidence="1" type="ORF">NC653_032996</name>
</gene>
<sequence>MDKNCRGVAFVLTNFCSSLPQDQQQKDVSFLVIECRFHLRHSAFDIFCIASEAFSEHRHGKRQCFSPVDQGELP</sequence>
<name>A0AAD6LT03_9ROSI</name>
<comment type="caution">
    <text evidence="1">The sequence shown here is derived from an EMBL/GenBank/DDBJ whole genome shotgun (WGS) entry which is preliminary data.</text>
</comment>
<dbReference type="AlphaFoldDB" id="A0AAD6LT03"/>
<evidence type="ECO:0000313" key="1">
    <source>
        <dbReference type="EMBL" id="KAJ6972565.1"/>
    </source>
</evidence>
<proteinExistence type="predicted"/>